<dbReference type="GO" id="GO:0019203">
    <property type="term" value="F:carbohydrate phosphatase activity"/>
    <property type="evidence" value="ECO:0007669"/>
    <property type="project" value="InterPro"/>
</dbReference>
<evidence type="ECO:0000259" key="4">
    <source>
        <dbReference type="PROSITE" id="PS50054"/>
    </source>
</evidence>
<feature type="domain" description="Tyrosine-protein phosphatase" evidence="4">
    <location>
        <begin position="94"/>
        <end position="252"/>
    </location>
</feature>
<dbReference type="InterPro" id="IPR000387">
    <property type="entry name" value="Tyr_Pase_dom"/>
</dbReference>
<evidence type="ECO:0000256" key="3">
    <source>
        <dbReference type="ARBA" id="ARBA00023277"/>
    </source>
</evidence>
<evidence type="ECO:0000313" key="6">
    <source>
        <dbReference type="EMBL" id="CAE0495494.1"/>
    </source>
</evidence>
<dbReference type="InterPro" id="IPR020422">
    <property type="entry name" value="TYR_PHOSPHATASE_DUAL_dom"/>
</dbReference>
<sequence>MLKGSTVLGSGTYTSASPRPLVGRFLLGGGPRKLSSSHAAMRGPMSQERNFLQKTAATVATQGICTQQEYNRVMRDAMGWQDRPYDYDYSRGLYFHEIIPGLIVGSQPRHARDVEELKSLGITSILSLQQDKDMHYWGVDPGEVHGTCVRLGMNLIRREVQDFDPHSLRRVLPSAVRSLHEELAKGGRVYVHCTAGLGRAPAVGIAYLYWFGGLELPDAYNLLTSIRPCGPKKHAVRAATFDLLHRHQGKHHHEFDHMPEEAFAFLNQQDRQCLHQSLFG</sequence>
<dbReference type="InterPro" id="IPR052832">
    <property type="entry name" value="Starch-Glucan_Phosphatase"/>
</dbReference>
<protein>
    <recommendedName>
        <fullName evidence="7">Tyrosine specific protein phosphatases domain-containing protein</fullName>
    </recommendedName>
</protein>
<dbReference type="Gene3D" id="3.90.190.10">
    <property type="entry name" value="Protein tyrosine phosphatase superfamily"/>
    <property type="match status" value="1"/>
</dbReference>
<dbReference type="GO" id="GO:0009507">
    <property type="term" value="C:chloroplast"/>
    <property type="evidence" value="ECO:0007669"/>
    <property type="project" value="TreeGrafter"/>
</dbReference>
<dbReference type="EMBL" id="HBIP01017940">
    <property type="protein sequence ID" value="CAE0495494.1"/>
    <property type="molecule type" value="Transcribed_RNA"/>
</dbReference>
<dbReference type="CDD" id="cd14526">
    <property type="entry name" value="DSP_laforin-like"/>
    <property type="match status" value="1"/>
</dbReference>
<name>A0A7S3VME9_DUNTE</name>
<feature type="domain" description="Tyrosine specific protein phosphatases" evidence="5">
    <location>
        <begin position="170"/>
        <end position="228"/>
    </location>
</feature>
<keyword evidence="2" id="KW-0904">Protein phosphatase</keyword>
<evidence type="ECO:0000259" key="5">
    <source>
        <dbReference type="PROSITE" id="PS50056"/>
    </source>
</evidence>
<dbReference type="GO" id="GO:0004721">
    <property type="term" value="F:phosphoprotein phosphatase activity"/>
    <property type="evidence" value="ECO:0007669"/>
    <property type="project" value="UniProtKB-KW"/>
</dbReference>
<dbReference type="PROSITE" id="PS50054">
    <property type="entry name" value="TYR_PHOSPHATASE_DUAL"/>
    <property type="match status" value="1"/>
</dbReference>
<accession>A0A7S3VME9</accession>
<dbReference type="PANTHER" id="PTHR46642:SF2">
    <property type="entry name" value="PHOSPHOGLUCAN PHOSPHATASE LSF2, CHLOROPLASTIC"/>
    <property type="match status" value="1"/>
</dbReference>
<evidence type="ECO:0000256" key="1">
    <source>
        <dbReference type="ARBA" id="ARBA00022801"/>
    </source>
</evidence>
<dbReference type="SUPFAM" id="SSF52799">
    <property type="entry name" value="(Phosphotyrosine protein) phosphatases II"/>
    <property type="match status" value="1"/>
</dbReference>
<reference evidence="6" key="1">
    <citation type="submission" date="2021-01" db="EMBL/GenBank/DDBJ databases">
        <authorList>
            <person name="Corre E."/>
            <person name="Pelletier E."/>
            <person name="Niang G."/>
            <person name="Scheremetjew M."/>
            <person name="Finn R."/>
            <person name="Kale V."/>
            <person name="Holt S."/>
            <person name="Cochrane G."/>
            <person name="Meng A."/>
            <person name="Brown T."/>
            <person name="Cohen L."/>
        </authorList>
    </citation>
    <scope>NUCLEOTIDE SEQUENCE</scope>
    <source>
        <strain evidence="6">CCMP1320</strain>
    </source>
</reference>
<organism evidence="6">
    <name type="scientific">Dunaliella tertiolecta</name>
    <name type="common">Green alga</name>
    <dbReference type="NCBI Taxonomy" id="3047"/>
    <lineage>
        <taxon>Eukaryota</taxon>
        <taxon>Viridiplantae</taxon>
        <taxon>Chlorophyta</taxon>
        <taxon>core chlorophytes</taxon>
        <taxon>Chlorophyceae</taxon>
        <taxon>CS clade</taxon>
        <taxon>Chlamydomonadales</taxon>
        <taxon>Dunaliellaceae</taxon>
        <taxon>Dunaliella</taxon>
    </lineage>
</organism>
<dbReference type="SMART" id="SM00195">
    <property type="entry name" value="DSPc"/>
    <property type="match status" value="1"/>
</dbReference>
<dbReference type="GO" id="GO:0005983">
    <property type="term" value="P:starch catabolic process"/>
    <property type="evidence" value="ECO:0007669"/>
    <property type="project" value="TreeGrafter"/>
</dbReference>
<keyword evidence="1" id="KW-0378">Hydrolase</keyword>
<evidence type="ECO:0000256" key="2">
    <source>
        <dbReference type="ARBA" id="ARBA00022912"/>
    </source>
</evidence>
<dbReference type="PROSITE" id="PS50056">
    <property type="entry name" value="TYR_PHOSPHATASE_2"/>
    <property type="match status" value="1"/>
</dbReference>
<dbReference type="PANTHER" id="PTHR46642">
    <property type="entry name" value="DUAL SPECIFICITY PHOSPHATASE, SUBGROUP, CATALYTIC DOMAIN"/>
    <property type="match status" value="1"/>
</dbReference>
<dbReference type="InterPro" id="IPR000340">
    <property type="entry name" value="Dual-sp_phosphatase_cat-dom"/>
</dbReference>
<dbReference type="Pfam" id="PF00782">
    <property type="entry name" value="DSPc"/>
    <property type="match status" value="1"/>
</dbReference>
<keyword evidence="3" id="KW-0119">Carbohydrate metabolism</keyword>
<dbReference type="AlphaFoldDB" id="A0A7S3VME9"/>
<evidence type="ECO:0008006" key="7">
    <source>
        <dbReference type="Google" id="ProtNLM"/>
    </source>
</evidence>
<dbReference type="InterPro" id="IPR029021">
    <property type="entry name" value="Prot-tyrosine_phosphatase-like"/>
</dbReference>
<dbReference type="InterPro" id="IPR045204">
    <property type="entry name" value="DSP_laforin-like"/>
</dbReference>
<proteinExistence type="predicted"/>
<gene>
    <name evidence="6" type="ORF">DTER00134_LOCUS10567</name>
</gene>
<dbReference type="GO" id="GO:2001070">
    <property type="term" value="F:starch binding"/>
    <property type="evidence" value="ECO:0007669"/>
    <property type="project" value="TreeGrafter"/>
</dbReference>